<keyword evidence="2" id="KW-0815">Transposition</keyword>
<sequence>MGRRSVGMDKLVEHWTVLDDELELVAGKRGATRLGFALLLKHYTQHGRFPRGRAEFPDEVVAFVAGQMKVSAAEFDSYQWAGSTIEYHRAQIREHLGFRVCSVQDAEKLTAWLAADVAHAERNGDRVREELLKHCREESIEPPTPDRITRMVRSALHTAEDAWFGRIAARLTAQVRARVLALVAAADDAEEDRDGAEAGGGESVLSLVKAMPGNVSLESMLREIRKLTAIRAIGLPASLFADVAPKVLASWRQRAAVESPSHLRRRSDEATVTLLSALLVEREREVTDSLVDLLIATVHRIGARAERKVTNELINAFKRVSGKENILFAVAEASLAEPDGEVREVVFPAVRGGEQTLRELVHEYKTKGPVYRRTVQTTLKASYTNHYRKGLIELLGVLEFRSSNSAYRPVIDALELVQRYAKAGNTTYYPLGEVAPAHRGTTGQWAEMVHRADRRGRQRIVRMVYEVATFQALRERLRCKEVWVVGAGRWRNPDEDLPRDFEARRTEHYGELRKPLNPAVFTASLRQEMEQALGSLDEALPELDWVQVTERKAGAIKFTAPEAQEEPRNLRRVKSEVSRRWNAVPLIDMLKEAVLRTGCLKAVAVLASSGHLAPEVLAERLMLAIYAYGTNAGIRSVAGGAHGHTEEEIRYVRRRYLTPEAARQIAIEIANATFAARDAGLWGSGSTAVASDSTHFRSWDQNLFTEWHSRYGGRGILVYWHVERGAVVVHSQTLRASASEVAAMVEGAIRHGTTMRVEGNYVDSHGQSEIGFGVTRLLNVDLLPRIKQINRVRLYRPNAGEPGAYPNLQAALTRPIRWDVINANYDQVIKYATAIRTGTASTEAILSRFTRAASHPAYQAMLEIGRAQRTCFVARYLRDRDLQREIEEGLNVVESWNAANAVIYYGKGGEISTNRREEVEMAALCLRILQASLVYVNTLMLQDVLAEPPWAALLGPADRRGLTPLFWQHVRPYGEVRLDLGARLDIGTRASAGGN</sequence>
<evidence type="ECO:0000259" key="6">
    <source>
        <dbReference type="Pfam" id="PF13700"/>
    </source>
</evidence>
<feature type="domain" description="DUF4158" evidence="6">
    <location>
        <begin position="9"/>
        <end position="155"/>
    </location>
</feature>
<evidence type="ECO:0000259" key="5">
    <source>
        <dbReference type="Pfam" id="PF01526"/>
    </source>
</evidence>
<evidence type="ECO:0000256" key="2">
    <source>
        <dbReference type="ARBA" id="ARBA00022578"/>
    </source>
</evidence>
<name>A0A0M8QLR3_9ACTN</name>
<feature type="domain" description="Tn3 transposase DDE" evidence="5">
    <location>
        <begin position="588"/>
        <end position="975"/>
    </location>
</feature>
<dbReference type="GO" id="GO:0006313">
    <property type="term" value="P:DNA transposition"/>
    <property type="evidence" value="ECO:0007669"/>
    <property type="project" value="InterPro"/>
</dbReference>
<evidence type="ECO:0000313" key="8">
    <source>
        <dbReference type="Proteomes" id="UP000037773"/>
    </source>
</evidence>
<gene>
    <name evidence="7" type="ORF">ADK41_28060</name>
</gene>
<dbReference type="Pfam" id="PF01526">
    <property type="entry name" value="DDE_Tnp_Tn3"/>
    <property type="match status" value="1"/>
</dbReference>
<dbReference type="AlphaFoldDB" id="A0A0M8QLR3"/>
<reference evidence="7 8" key="1">
    <citation type="submission" date="2015-07" db="EMBL/GenBank/DDBJ databases">
        <authorList>
            <person name="Noorani M."/>
        </authorList>
    </citation>
    <scope>NUCLEOTIDE SEQUENCE [LARGE SCALE GENOMIC DNA]</scope>
    <source>
        <strain evidence="7 8">NRRL B-24567</strain>
    </source>
</reference>
<dbReference type="Proteomes" id="UP000037773">
    <property type="component" value="Unassembled WGS sequence"/>
</dbReference>
<dbReference type="InterPro" id="IPR047653">
    <property type="entry name" value="Tn3-like_transpos"/>
</dbReference>
<evidence type="ECO:0000256" key="3">
    <source>
        <dbReference type="ARBA" id="ARBA00023125"/>
    </source>
</evidence>
<dbReference type="GO" id="GO:0003677">
    <property type="term" value="F:DNA binding"/>
    <property type="evidence" value="ECO:0007669"/>
    <property type="project" value="UniProtKB-KW"/>
</dbReference>
<dbReference type="InterPro" id="IPR002513">
    <property type="entry name" value="Tn3_Tnp_DDE_dom"/>
</dbReference>
<keyword evidence="8" id="KW-1185">Reference proteome</keyword>
<accession>A0A0M8QLR3</accession>
<dbReference type="PATRIC" id="fig|36816.3.peg.6073"/>
<dbReference type="GO" id="GO:0004803">
    <property type="term" value="F:transposase activity"/>
    <property type="evidence" value="ECO:0007669"/>
    <property type="project" value="InterPro"/>
</dbReference>
<keyword evidence="3" id="KW-0238">DNA-binding</keyword>
<dbReference type="OrthoDB" id="3403253at2"/>
<proteinExistence type="inferred from homology"/>
<comment type="similarity">
    <text evidence="1">Belongs to the transposase 7 family.</text>
</comment>
<comment type="caution">
    <text evidence="7">The sequence shown here is derived from an EMBL/GenBank/DDBJ whole genome shotgun (WGS) entry which is preliminary data.</text>
</comment>
<protein>
    <submittedName>
        <fullName evidence="7">Transposase</fullName>
    </submittedName>
</protein>
<evidence type="ECO:0000313" key="7">
    <source>
        <dbReference type="EMBL" id="KOT33268.1"/>
    </source>
</evidence>
<keyword evidence="4" id="KW-0233">DNA recombination</keyword>
<dbReference type="NCBIfam" id="NF033527">
    <property type="entry name" value="transpos_Tn3"/>
    <property type="match status" value="1"/>
</dbReference>
<evidence type="ECO:0000256" key="4">
    <source>
        <dbReference type="ARBA" id="ARBA00023172"/>
    </source>
</evidence>
<dbReference type="InterPro" id="IPR025296">
    <property type="entry name" value="DUF4158"/>
</dbReference>
<dbReference type="RefSeq" id="WP_030830896.1">
    <property type="nucleotide sequence ID" value="NZ_LGCN01000224.1"/>
</dbReference>
<organism evidence="7 8">
    <name type="scientific">Streptomyces caelestis</name>
    <dbReference type="NCBI Taxonomy" id="36816"/>
    <lineage>
        <taxon>Bacteria</taxon>
        <taxon>Bacillati</taxon>
        <taxon>Actinomycetota</taxon>
        <taxon>Actinomycetes</taxon>
        <taxon>Kitasatosporales</taxon>
        <taxon>Streptomycetaceae</taxon>
        <taxon>Streptomyces</taxon>
    </lineage>
</organism>
<dbReference type="Pfam" id="PF13700">
    <property type="entry name" value="DUF4158"/>
    <property type="match status" value="1"/>
</dbReference>
<evidence type="ECO:0000256" key="1">
    <source>
        <dbReference type="ARBA" id="ARBA00009402"/>
    </source>
</evidence>
<dbReference type="EMBL" id="LGCN01000224">
    <property type="protein sequence ID" value="KOT33268.1"/>
    <property type="molecule type" value="Genomic_DNA"/>
</dbReference>